<reference evidence="1 2" key="1">
    <citation type="submission" date="2022-11" db="EMBL/GenBank/DDBJ databases">
        <title>Minimal conservation of predation-associated metabolite biosynthetic gene clusters underscores biosynthetic potential of Myxococcota including descriptions for ten novel species: Archangium lansinium sp. nov., Myxococcus landrumus sp. nov., Nannocystis bai.</title>
        <authorList>
            <person name="Ahearne A."/>
            <person name="Stevens C."/>
            <person name="Phillips K."/>
        </authorList>
    </citation>
    <scope>NUCLEOTIDE SEQUENCE [LARGE SCALE GENOMIC DNA]</scope>
    <source>
        <strain evidence="1 2">MIWBW</strain>
    </source>
</reference>
<name>A0ABT4A180_9BACT</name>
<accession>A0ABT4A180</accession>
<dbReference type="EMBL" id="JAPNKA010000001">
    <property type="protein sequence ID" value="MCY1075126.1"/>
    <property type="molecule type" value="Genomic_DNA"/>
</dbReference>
<evidence type="ECO:0000313" key="1">
    <source>
        <dbReference type="EMBL" id="MCY1075126.1"/>
    </source>
</evidence>
<proteinExistence type="predicted"/>
<protein>
    <recommendedName>
        <fullName evidence="3">Lipoprotein MlpA</fullName>
    </recommendedName>
</protein>
<dbReference type="PROSITE" id="PS51257">
    <property type="entry name" value="PROKAR_LIPOPROTEIN"/>
    <property type="match status" value="1"/>
</dbReference>
<comment type="caution">
    <text evidence="1">The sequence shown here is derived from an EMBL/GenBank/DDBJ whole genome shotgun (WGS) entry which is preliminary data.</text>
</comment>
<gene>
    <name evidence="1" type="ORF">OV287_11545</name>
</gene>
<evidence type="ECO:0000313" key="2">
    <source>
        <dbReference type="Proteomes" id="UP001207654"/>
    </source>
</evidence>
<keyword evidence="2" id="KW-1185">Reference proteome</keyword>
<sequence length="242" mass="25732">MNLRLIGLGTGAVLAASTLGACGTYQQDPQCVVAKGAFATVYTLKEGQDATQECAQLKPERVGMEKYFSVDPSAPDSVTMRSRVVGELLVDPKYQVEPDAHQPHSLGALSTDAPGPDNFCEVPSLNPTQVVLRSTTGGANRSLTYAWSNLRVYNTPEIPGTQFTAELRYSENGCTAEYTVKGIWPVVSCGTGGKPDDSKCDPNPDPASGRYRGSGINPIFPVKCDPVALFCVLTGEVPSDKP</sequence>
<dbReference type="RefSeq" id="WP_267534075.1">
    <property type="nucleotide sequence ID" value="NZ_JAPNKA010000001.1"/>
</dbReference>
<dbReference type="Proteomes" id="UP001207654">
    <property type="component" value="Unassembled WGS sequence"/>
</dbReference>
<organism evidence="1 2">
    <name type="scientific">Archangium lansingense</name>
    <dbReference type="NCBI Taxonomy" id="2995310"/>
    <lineage>
        <taxon>Bacteria</taxon>
        <taxon>Pseudomonadati</taxon>
        <taxon>Myxococcota</taxon>
        <taxon>Myxococcia</taxon>
        <taxon>Myxococcales</taxon>
        <taxon>Cystobacterineae</taxon>
        <taxon>Archangiaceae</taxon>
        <taxon>Archangium</taxon>
    </lineage>
</organism>
<evidence type="ECO:0008006" key="3">
    <source>
        <dbReference type="Google" id="ProtNLM"/>
    </source>
</evidence>